<dbReference type="EMBL" id="JASAOG010000304">
    <property type="protein sequence ID" value="KAK0040806.1"/>
    <property type="molecule type" value="Genomic_DNA"/>
</dbReference>
<accession>A0AAD8EVM0</accession>
<keyword evidence="2" id="KW-1185">Reference proteome</keyword>
<gene>
    <name evidence="1" type="ORF">Bpfe_029783</name>
</gene>
<dbReference type="AlphaFoldDB" id="A0AAD8EVM0"/>
<name>A0AAD8EVM0_BIOPF</name>
<evidence type="ECO:0000313" key="2">
    <source>
        <dbReference type="Proteomes" id="UP001233172"/>
    </source>
</evidence>
<sequence length="117" mass="12931">MNWASLSNARLGSNVYLIAIDPARHSGQHNEKYRANSMLCKGDVLKDGSDADCSTGDLAKVQHTVYTATSEAWTELYNKLDLMHVKLAFVHWQVSTLSVKKLFGILLSSFADSDVVL</sequence>
<evidence type="ECO:0000313" key="1">
    <source>
        <dbReference type="EMBL" id="KAK0040806.1"/>
    </source>
</evidence>
<dbReference type="Proteomes" id="UP001233172">
    <property type="component" value="Unassembled WGS sequence"/>
</dbReference>
<comment type="caution">
    <text evidence="1">The sequence shown here is derived from an EMBL/GenBank/DDBJ whole genome shotgun (WGS) entry which is preliminary data.</text>
</comment>
<organism evidence="1 2">
    <name type="scientific">Biomphalaria pfeifferi</name>
    <name type="common">Bloodfluke planorb</name>
    <name type="synonym">Freshwater snail</name>
    <dbReference type="NCBI Taxonomy" id="112525"/>
    <lineage>
        <taxon>Eukaryota</taxon>
        <taxon>Metazoa</taxon>
        <taxon>Spiralia</taxon>
        <taxon>Lophotrochozoa</taxon>
        <taxon>Mollusca</taxon>
        <taxon>Gastropoda</taxon>
        <taxon>Heterobranchia</taxon>
        <taxon>Euthyneura</taxon>
        <taxon>Panpulmonata</taxon>
        <taxon>Hygrophila</taxon>
        <taxon>Lymnaeoidea</taxon>
        <taxon>Planorbidae</taxon>
        <taxon>Biomphalaria</taxon>
    </lineage>
</organism>
<reference evidence="1" key="2">
    <citation type="submission" date="2023-04" db="EMBL/GenBank/DDBJ databases">
        <authorList>
            <person name="Bu L."/>
            <person name="Lu L."/>
            <person name="Laidemitt M.R."/>
            <person name="Zhang S.M."/>
            <person name="Mutuku M."/>
            <person name="Mkoji G."/>
            <person name="Steinauer M."/>
            <person name="Loker E.S."/>
        </authorList>
    </citation>
    <scope>NUCLEOTIDE SEQUENCE</scope>
    <source>
        <strain evidence="1">KasaAsao</strain>
        <tissue evidence="1">Whole Snail</tissue>
    </source>
</reference>
<proteinExistence type="predicted"/>
<reference evidence="1" key="1">
    <citation type="journal article" date="2023" name="PLoS Negl. Trop. Dis.">
        <title>A genome sequence for Biomphalaria pfeifferi, the major vector snail for the human-infecting parasite Schistosoma mansoni.</title>
        <authorList>
            <person name="Bu L."/>
            <person name="Lu L."/>
            <person name="Laidemitt M.R."/>
            <person name="Zhang S.M."/>
            <person name="Mutuku M."/>
            <person name="Mkoji G."/>
            <person name="Steinauer M."/>
            <person name="Loker E.S."/>
        </authorList>
    </citation>
    <scope>NUCLEOTIDE SEQUENCE</scope>
    <source>
        <strain evidence="1">KasaAsao</strain>
    </source>
</reference>
<protein>
    <submittedName>
        <fullName evidence="1">Tubulin alpha-8 chain</fullName>
    </submittedName>
</protein>